<evidence type="ECO:0000313" key="2">
    <source>
        <dbReference type="Proteomes" id="UP000798662"/>
    </source>
</evidence>
<proteinExistence type="predicted"/>
<gene>
    <name evidence="1" type="ORF">I4F81_010839</name>
</gene>
<dbReference type="EMBL" id="CM020620">
    <property type="protein sequence ID" value="KAK1868350.1"/>
    <property type="molecule type" value="Genomic_DNA"/>
</dbReference>
<organism evidence="1 2">
    <name type="scientific">Pyropia yezoensis</name>
    <name type="common">Susabi-nori</name>
    <name type="synonym">Porphyra yezoensis</name>
    <dbReference type="NCBI Taxonomy" id="2788"/>
    <lineage>
        <taxon>Eukaryota</taxon>
        <taxon>Rhodophyta</taxon>
        <taxon>Bangiophyceae</taxon>
        <taxon>Bangiales</taxon>
        <taxon>Bangiaceae</taxon>
        <taxon>Pyropia</taxon>
    </lineage>
</organism>
<comment type="caution">
    <text evidence="1">The sequence shown here is derived from an EMBL/GenBank/DDBJ whole genome shotgun (WGS) entry which is preliminary data.</text>
</comment>
<name>A0ACC3CDQ5_PYRYE</name>
<evidence type="ECO:0000313" key="1">
    <source>
        <dbReference type="EMBL" id="KAK1868350.1"/>
    </source>
</evidence>
<keyword evidence="2" id="KW-1185">Reference proteome</keyword>
<accession>A0ACC3CDQ5</accession>
<dbReference type="Proteomes" id="UP000798662">
    <property type="component" value="Chromosome 3"/>
</dbReference>
<reference evidence="1" key="1">
    <citation type="submission" date="2019-11" db="EMBL/GenBank/DDBJ databases">
        <title>Nori genome reveals adaptations in red seaweeds to the harsh intertidal environment.</title>
        <authorList>
            <person name="Wang D."/>
            <person name="Mao Y."/>
        </authorList>
    </citation>
    <scope>NUCLEOTIDE SEQUENCE</scope>
    <source>
        <tissue evidence="1">Gametophyte</tissue>
    </source>
</reference>
<protein>
    <submittedName>
        <fullName evidence="1">Uncharacterized protein</fullName>
    </submittedName>
</protein>
<sequence>MAFGRGKKRRSGWPDRSSRPCRVVACLENGRPKVQTGYYRLPAARLRGAVLGRAARSPAQWERPRARYWAGQRAPLPNGSARGARYWARPRIVPQRCRRRHPLTARPLTAPPLASLHPPPLLSVLCRAAALHIHVPRAPAMQCVTISLATPPGTSGGAPADAAAFADALFEAGALVVSLTPPDAPSSSPTPHAAASVDGPAGPGAALAGGGEGGVVGDVTPIYHEVPPGAVTWATPPRKVWPAASIDATFSAGVDIADVLARLATAEGLPAPPRYTVRPVDSGRDWVAEVQAGFPPVRVGRLLICYPWHGPDAAGAGRGDGGGREAGVAAEGESRSDDAAGPTVVLPIEPGCAFGTGEHPTTRLVLGFLQTPTAAIAGARVLDYGCGSGVLALAAAALGAASVVGVDIDPDAVAVAVANAAGGGGGGGGDDDDGGAPPPWATTALSFVTVADEPAATAAYDVVVANILAAPLIALAPLLRDRAVLGGRLALAGVLAPQAPAVRDAYEAAGWAVAAAEVIDGWVLLTGVAR</sequence>